<keyword evidence="5" id="KW-0411">Iron-sulfur</keyword>
<dbReference type="Gene3D" id="3.10.20.30">
    <property type="match status" value="1"/>
</dbReference>
<reference evidence="8 9" key="1">
    <citation type="journal article" date="2020" name="Microorganisms">
        <title>Simultaneous Genome Sequencing of Prosthecochloris ethylica and Desulfuromonas acetoxidans within a Syntrophic Mixture Reveals Unique Pili and Protein Interactions.</title>
        <authorList>
            <person name="Kyndt J.A."/>
            <person name="Van Beeumen J.J."/>
            <person name="Meyer T.E."/>
        </authorList>
    </citation>
    <scope>NUCLEOTIDE SEQUENCE [LARGE SCALE GENOMIC DNA]</scope>
    <source>
        <strain evidence="8 9">N3</strain>
    </source>
</reference>
<proteinExistence type="inferred from homology"/>
<dbReference type="Pfam" id="PF00111">
    <property type="entry name" value="Fer2"/>
    <property type="match status" value="1"/>
</dbReference>
<keyword evidence="2" id="KW-0001">2Fe-2S</keyword>
<keyword evidence="9" id="KW-1185">Reference proteome</keyword>
<comment type="similarity">
    <text evidence="1">Belongs to the adrenodoxin/putidaredoxin family.</text>
</comment>
<accession>A0ABR9XTU6</accession>
<protein>
    <submittedName>
        <fullName evidence="8">DUF4332 domain-containing protein</fullName>
    </submittedName>
</protein>
<keyword evidence="3" id="KW-0479">Metal-binding</keyword>
<keyword evidence="4" id="KW-0408">Iron</keyword>
<dbReference type="CDD" id="cd00207">
    <property type="entry name" value="fer2"/>
    <property type="match status" value="1"/>
</dbReference>
<evidence type="ECO:0000256" key="2">
    <source>
        <dbReference type="ARBA" id="ARBA00022714"/>
    </source>
</evidence>
<dbReference type="InterPro" id="IPR001055">
    <property type="entry name" value="Adrenodoxin-like"/>
</dbReference>
<dbReference type="Pfam" id="PF14229">
    <property type="entry name" value="DUF4332"/>
    <property type="match status" value="1"/>
</dbReference>
<feature type="domain" description="2Fe-2S ferredoxin-type" evidence="7">
    <location>
        <begin position="1"/>
        <end position="95"/>
    </location>
</feature>
<evidence type="ECO:0000256" key="4">
    <source>
        <dbReference type="ARBA" id="ARBA00023004"/>
    </source>
</evidence>
<evidence type="ECO:0000256" key="6">
    <source>
        <dbReference type="ARBA" id="ARBA00034078"/>
    </source>
</evidence>
<dbReference type="SUPFAM" id="SSF54292">
    <property type="entry name" value="2Fe-2S ferredoxin-like"/>
    <property type="match status" value="1"/>
</dbReference>
<evidence type="ECO:0000256" key="1">
    <source>
        <dbReference type="ARBA" id="ARBA00010914"/>
    </source>
</evidence>
<name>A0ABR9XTU6_9CHLB</name>
<comment type="cofactor">
    <cofactor evidence="6">
        <name>[2Fe-2S] cluster</name>
        <dbReference type="ChEBI" id="CHEBI:190135"/>
    </cofactor>
</comment>
<organism evidence="8 9">
    <name type="scientific">Prosthecochloris ethylica</name>
    <dbReference type="NCBI Taxonomy" id="2743976"/>
    <lineage>
        <taxon>Bacteria</taxon>
        <taxon>Pseudomonadati</taxon>
        <taxon>Chlorobiota</taxon>
        <taxon>Chlorobiia</taxon>
        <taxon>Chlorobiales</taxon>
        <taxon>Chlorobiaceae</taxon>
        <taxon>Prosthecochloris</taxon>
    </lineage>
</organism>
<dbReference type="EMBL" id="JADGII010000013">
    <property type="protein sequence ID" value="MBF0637181.1"/>
    <property type="molecule type" value="Genomic_DNA"/>
</dbReference>
<dbReference type="PANTHER" id="PTHR23426:SF65">
    <property type="entry name" value="FERREDOXIN-2, MITOCHONDRIAL"/>
    <property type="match status" value="1"/>
</dbReference>
<dbReference type="InterPro" id="IPR025567">
    <property type="entry name" value="DUF4332"/>
</dbReference>
<evidence type="ECO:0000313" key="8">
    <source>
        <dbReference type="EMBL" id="MBF0637181.1"/>
    </source>
</evidence>
<dbReference type="Proteomes" id="UP000619838">
    <property type="component" value="Unassembled WGS sequence"/>
</dbReference>
<evidence type="ECO:0000313" key="9">
    <source>
        <dbReference type="Proteomes" id="UP000619838"/>
    </source>
</evidence>
<dbReference type="PROSITE" id="PS51085">
    <property type="entry name" value="2FE2S_FER_2"/>
    <property type="match status" value="1"/>
</dbReference>
<dbReference type="RefSeq" id="WP_175187586.1">
    <property type="nucleotide sequence ID" value="NZ_JABVZQ010000012.1"/>
</dbReference>
<sequence>MNVIINDRPCSAVLGEKLTDVAQENRCHVGYVCGGHGICQTCYVTVLEGGELLSPLSDVEQAFLSEKQLRDGGRLACQATIEKEGTIRVLSRPEEVRRMLLSNPLSLFSYGAEMGKAAAERFVPGVSNVIDRITSGEINSREKLGDVLHGIGSAIQFSASSAADAIPFREQLQGLLDVIKRVSPFSLPGAAQVSEAVERVTLTVSGQQKPAEPAPELEPLTVSVKPRRQPKESVSELEVLGFRTADKMTRAGITTVAGLLGQGKSPQQRKKLAAELELEEHELLSIINSADLCRIQGIGMKTAGLLEATGVDTVPELSHRNPDHLYRKMKDINAKEKILSTLPGRQEVARWIAEAKKLPRVLTY</sequence>
<evidence type="ECO:0000256" key="3">
    <source>
        <dbReference type="ARBA" id="ARBA00022723"/>
    </source>
</evidence>
<comment type="caution">
    <text evidence="8">The sequence shown here is derived from an EMBL/GenBank/DDBJ whole genome shotgun (WGS) entry which is preliminary data.</text>
</comment>
<dbReference type="PANTHER" id="PTHR23426">
    <property type="entry name" value="FERREDOXIN/ADRENODOXIN"/>
    <property type="match status" value="1"/>
</dbReference>
<evidence type="ECO:0000256" key="5">
    <source>
        <dbReference type="ARBA" id="ARBA00023014"/>
    </source>
</evidence>
<dbReference type="InterPro" id="IPR012675">
    <property type="entry name" value="Beta-grasp_dom_sf"/>
</dbReference>
<dbReference type="InterPro" id="IPR036010">
    <property type="entry name" value="2Fe-2S_ferredoxin-like_sf"/>
</dbReference>
<evidence type="ECO:0000259" key="7">
    <source>
        <dbReference type="PROSITE" id="PS51085"/>
    </source>
</evidence>
<gene>
    <name evidence="8" type="ORF">INT08_08360</name>
</gene>
<dbReference type="InterPro" id="IPR001041">
    <property type="entry name" value="2Fe-2S_ferredoxin-type"/>
</dbReference>